<comment type="caution">
    <text evidence="3">Lacks conserved residue(s) required for the propagation of feature annotation.</text>
</comment>
<evidence type="ECO:0000256" key="1">
    <source>
        <dbReference type="ARBA" id="ARBA00023015"/>
    </source>
</evidence>
<evidence type="ECO:0000256" key="4">
    <source>
        <dbReference type="SAM" id="MobiDB-lite"/>
    </source>
</evidence>
<evidence type="ECO:0000313" key="5">
    <source>
        <dbReference type="EMBL" id="KAG8372883.1"/>
    </source>
</evidence>
<keyword evidence="2" id="KW-0804">Transcription</keyword>
<dbReference type="Proteomes" id="UP000826271">
    <property type="component" value="Unassembled WGS sequence"/>
</dbReference>
<feature type="region of interest" description="SAW" evidence="3">
    <location>
        <begin position="461"/>
        <end position="537"/>
    </location>
</feature>
<feature type="compositionally biased region" description="Acidic residues" evidence="4">
    <location>
        <begin position="1"/>
        <end position="11"/>
    </location>
</feature>
<dbReference type="AlphaFoldDB" id="A0AAV6WQZ3"/>
<accession>A0AAV6WQZ3</accession>
<gene>
    <name evidence="5" type="ORF">BUALT_Bualt12G0113500</name>
</gene>
<comment type="caution">
    <text evidence="5">The sequence shown here is derived from an EMBL/GenBank/DDBJ whole genome shotgun (WGS) entry which is preliminary data.</text>
</comment>
<proteinExistence type="inferred from homology"/>
<protein>
    <submittedName>
        <fullName evidence="5">Uncharacterized protein</fullName>
    </submittedName>
</protein>
<dbReference type="EMBL" id="WHWC01000012">
    <property type="protein sequence ID" value="KAG8372883.1"/>
    <property type="molecule type" value="Genomic_DNA"/>
</dbReference>
<comment type="similarity">
    <text evidence="3">Belongs to the GRAS family.</text>
</comment>
<sequence>MFPEDQFDFTDDVSKESIDSNNCPNEEVKKSPKHSNFYDSFFQAQFSGFNDLYVDVVSPPFQSCDDDEIRKILGIESYNSSPIEPEEKESRVLPMSSFEILRKHGSKRLRSKGAKTNSGCQVQPSINTISTEKIIELGAEKFIQSLSQSSNLYTSCILGHSKDVQLIQYLLLCAEKIGEKKYEWANKLLHECEIMSSCIGTPIERLVFYFTGALYEKIDREMGRITPKGLGKEKVLDPFEVMKCSNTSFLAFHETYPLMQVSKFSGMQAVLEEVVDARNVHMIDLEIRDGVKWTILMQALAGRHENPIQRLKITAVGMKSKASMEEAGRRLMAFSKSLNLNFCFDVIMVEDVLNLNKDLFNLDDDEAVAVYAAYTLTNMIGRPHQIEHLMEVIKIINPCVLIVTEVEANCNSPTFVGRFVEALFFYGAFFDSLADCMKNDEISRREIESKCLSSSIRNLVATEGGERKVRHVSINVWRAFFEHFGLMETDLSHSSVYQANLVCQSFPCGSSCTFRMNGKCLTFGWKGTPLFSVSAWKFQ</sequence>
<dbReference type="PROSITE" id="PS50985">
    <property type="entry name" value="GRAS"/>
    <property type="match status" value="1"/>
</dbReference>
<dbReference type="Pfam" id="PF03514">
    <property type="entry name" value="GRAS"/>
    <property type="match status" value="1"/>
</dbReference>
<dbReference type="InterPro" id="IPR005202">
    <property type="entry name" value="TF_GRAS"/>
</dbReference>
<evidence type="ECO:0000313" key="6">
    <source>
        <dbReference type="Proteomes" id="UP000826271"/>
    </source>
</evidence>
<feature type="region of interest" description="Disordered" evidence="4">
    <location>
        <begin position="1"/>
        <end position="32"/>
    </location>
</feature>
<name>A0AAV6WQZ3_9LAMI</name>
<keyword evidence="6" id="KW-1185">Reference proteome</keyword>
<evidence type="ECO:0000256" key="3">
    <source>
        <dbReference type="PROSITE-ProRule" id="PRU01191"/>
    </source>
</evidence>
<reference evidence="5" key="1">
    <citation type="submission" date="2019-10" db="EMBL/GenBank/DDBJ databases">
        <authorList>
            <person name="Zhang R."/>
            <person name="Pan Y."/>
            <person name="Wang J."/>
            <person name="Ma R."/>
            <person name="Yu S."/>
        </authorList>
    </citation>
    <scope>NUCLEOTIDE SEQUENCE</scope>
    <source>
        <strain evidence="5">LA-IB0</strain>
        <tissue evidence="5">Leaf</tissue>
    </source>
</reference>
<organism evidence="5 6">
    <name type="scientific">Buddleja alternifolia</name>
    <dbReference type="NCBI Taxonomy" id="168488"/>
    <lineage>
        <taxon>Eukaryota</taxon>
        <taxon>Viridiplantae</taxon>
        <taxon>Streptophyta</taxon>
        <taxon>Embryophyta</taxon>
        <taxon>Tracheophyta</taxon>
        <taxon>Spermatophyta</taxon>
        <taxon>Magnoliopsida</taxon>
        <taxon>eudicotyledons</taxon>
        <taxon>Gunneridae</taxon>
        <taxon>Pentapetalae</taxon>
        <taxon>asterids</taxon>
        <taxon>lamiids</taxon>
        <taxon>Lamiales</taxon>
        <taxon>Scrophulariaceae</taxon>
        <taxon>Buddlejeae</taxon>
        <taxon>Buddleja</taxon>
    </lineage>
</organism>
<feature type="region of interest" description="Leucine repeat II (LRII)" evidence="3">
    <location>
        <begin position="326"/>
        <end position="358"/>
    </location>
</feature>
<feature type="short sequence motif" description="LxCxE motif" evidence="3">
    <location>
        <begin position="171"/>
        <end position="175"/>
    </location>
</feature>
<dbReference type="PANTHER" id="PTHR31636">
    <property type="entry name" value="OSJNBA0084A10.13 PROTEIN-RELATED"/>
    <property type="match status" value="1"/>
</dbReference>
<evidence type="ECO:0000256" key="2">
    <source>
        <dbReference type="ARBA" id="ARBA00023163"/>
    </source>
</evidence>
<keyword evidence="1" id="KW-0805">Transcription regulation</keyword>